<dbReference type="Proteomes" id="UP000509383">
    <property type="component" value="Chromosome"/>
</dbReference>
<name>A0A6J4E4U4_9PSED</name>
<dbReference type="InterPro" id="IPR012373">
    <property type="entry name" value="Ferrdict_sens_TM"/>
</dbReference>
<protein>
    <submittedName>
        <fullName evidence="3">Protein FecR</fullName>
    </submittedName>
</protein>
<dbReference type="Proteomes" id="UP001054892">
    <property type="component" value="Unassembled WGS sequence"/>
</dbReference>
<evidence type="ECO:0000313" key="6">
    <source>
        <dbReference type="Proteomes" id="UP001054892"/>
    </source>
</evidence>
<evidence type="ECO:0000313" key="5">
    <source>
        <dbReference type="Proteomes" id="UP000509383"/>
    </source>
</evidence>
<evidence type="ECO:0000259" key="2">
    <source>
        <dbReference type="Pfam" id="PF16220"/>
    </source>
</evidence>
<feature type="domain" description="FecR N-terminal" evidence="2">
    <location>
        <begin position="14"/>
        <end position="56"/>
    </location>
</feature>
<dbReference type="EMBL" id="BQKM01000003">
    <property type="protein sequence ID" value="GJN52370.1"/>
    <property type="molecule type" value="Genomic_DNA"/>
</dbReference>
<organism evidence="3 5">
    <name type="scientific">Pseudomonas tohonis</name>
    <dbReference type="NCBI Taxonomy" id="2725477"/>
    <lineage>
        <taxon>Bacteria</taxon>
        <taxon>Pseudomonadati</taxon>
        <taxon>Pseudomonadota</taxon>
        <taxon>Gammaproteobacteria</taxon>
        <taxon>Pseudomonadales</taxon>
        <taxon>Pseudomonadaceae</taxon>
        <taxon>Pseudomonas</taxon>
    </lineage>
</organism>
<dbReference type="RefSeq" id="WP_173179746.1">
    <property type="nucleotide sequence ID" value="NZ_AP023189.1"/>
</dbReference>
<proteinExistence type="predicted"/>
<dbReference type="KEGG" id="ptw:TUM18999_24670"/>
<evidence type="ECO:0000259" key="1">
    <source>
        <dbReference type="Pfam" id="PF04773"/>
    </source>
</evidence>
<sequence length="326" mass="36110">MASPERSLSHTSLQQAAHWYVLLHDDAPSAQLQAQWQAWLDQHPEHRDAWQYVERVGQRFAPLQADGERTLASRTLQGDPRRISRRQGLKSLLVLGAGSLLGWGTWRTTPLPRLVAGWTADFATGTAETRETVLADGSHLWLRAESALDAEFSGEQRLLRLRFGEVLIDTARDATRPFLLQNRHGRLRALGTRFGVRQDPGFTRLSVYQGAVEVRSADSGQLSVIEAGQRIDFDRLSMGTPAPVQRAGESWTRQVLVADDMPLGELVEALARYRHGHLGCNPAVAGLPVMGAFPLGDTDQALQLLGAALPIRVQRLTDWWLSVEPA</sequence>
<dbReference type="GO" id="GO:0016989">
    <property type="term" value="F:sigma factor antagonist activity"/>
    <property type="evidence" value="ECO:0007669"/>
    <property type="project" value="TreeGrafter"/>
</dbReference>
<gene>
    <name evidence="3" type="primary">fecR</name>
    <name evidence="3" type="ORF">TUM18999_24670</name>
    <name evidence="4" type="ORF">TUM20286_21220</name>
</gene>
<dbReference type="Gene3D" id="2.60.120.1440">
    <property type="match status" value="1"/>
</dbReference>
<reference evidence="3 5" key="1">
    <citation type="submission" date="2020-05" db="EMBL/GenBank/DDBJ databases">
        <title>Characterization of novel class B3 metallo-beta-lactamase from novel Pseudomonas species.</title>
        <authorList>
            <person name="Yamada K."/>
            <person name="Aoki K."/>
            <person name="Ishii Y."/>
        </authorList>
    </citation>
    <scope>NUCLEOTIDE SEQUENCE [LARGE SCALE GENOMIC DNA]</scope>
    <source>
        <strain evidence="3 5">TUM18999</strain>
        <strain evidence="4 6">TUM20286</strain>
    </source>
</reference>
<dbReference type="PANTHER" id="PTHR30273">
    <property type="entry name" value="PERIPLASMIC SIGNAL SENSOR AND SIGMA FACTOR ACTIVATOR FECR-RELATED"/>
    <property type="match status" value="1"/>
</dbReference>
<dbReference type="EMBL" id="AP023189">
    <property type="protein sequence ID" value="BCG24276.1"/>
    <property type="molecule type" value="Genomic_DNA"/>
</dbReference>
<dbReference type="PIRSF" id="PIRSF018266">
    <property type="entry name" value="FecR"/>
    <property type="match status" value="1"/>
</dbReference>
<feature type="domain" description="FecR protein" evidence="1">
    <location>
        <begin position="121"/>
        <end position="213"/>
    </location>
</feature>
<dbReference type="InterPro" id="IPR006860">
    <property type="entry name" value="FecR"/>
</dbReference>
<dbReference type="PANTHER" id="PTHR30273:SF2">
    <property type="entry name" value="PROTEIN FECR"/>
    <property type="match status" value="1"/>
</dbReference>
<dbReference type="Pfam" id="PF04773">
    <property type="entry name" value="FecR"/>
    <property type="match status" value="1"/>
</dbReference>
<dbReference type="Pfam" id="PF16220">
    <property type="entry name" value="DUF4880"/>
    <property type="match status" value="1"/>
</dbReference>
<accession>A0A6J4E4U4</accession>
<dbReference type="InterPro" id="IPR032623">
    <property type="entry name" value="FecR_N"/>
</dbReference>
<dbReference type="AlphaFoldDB" id="A0A6J4E4U4"/>
<keyword evidence="6" id="KW-1185">Reference proteome</keyword>
<evidence type="ECO:0000313" key="3">
    <source>
        <dbReference type="EMBL" id="BCG24276.1"/>
    </source>
</evidence>
<evidence type="ECO:0000313" key="4">
    <source>
        <dbReference type="EMBL" id="GJN52370.1"/>
    </source>
</evidence>